<keyword evidence="4" id="KW-1185">Reference proteome</keyword>
<name>A0AAD4TDA2_9MAGN</name>
<evidence type="ECO:0000256" key="1">
    <source>
        <dbReference type="SAM" id="MobiDB-lite"/>
    </source>
</evidence>
<dbReference type="Proteomes" id="UP001202328">
    <property type="component" value="Unassembled WGS sequence"/>
</dbReference>
<organism evidence="3 4">
    <name type="scientific">Papaver atlanticum</name>
    <dbReference type="NCBI Taxonomy" id="357466"/>
    <lineage>
        <taxon>Eukaryota</taxon>
        <taxon>Viridiplantae</taxon>
        <taxon>Streptophyta</taxon>
        <taxon>Embryophyta</taxon>
        <taxon>Tracheophyta</taxon>
        <taxon>Spermatophyta</taxon>
        <taxon>Magnoliopsida</taxon>
        <taxon>Ranunculales</taxon>
        <taxon>Papaveraceae</taxon>
        <taxon>Papaveroideae</taxon>
        <taxon>Papaver</taxon>
    </lineage>
</organism>
<evidence type="ECO:0000256" key="2">
    <source>
        <dbReference type="SAM" id="Phobius"/>
    </source>
</evidence>
<dbReference type="EMBL" id="JAJJMB010001820">
    <property type="protein sequence ID" value="KAI3955014.1"/>
    <property type="molecule type" value="Genomic_DNA"/>
</dbReference>
<keyword evidence="2" id="KW-0472">Membrane</keyword>
<evidence type="ECO:0000313" key="4">
    <source>
        <dbReference type="Proteomes" id="UP001202328"/>
    </source>
</evidence>
<keyword evidence="2" id="KW-0812">Transmembrane</keyword>
<dbReference type="AlphaFoldDB" id="A0AAD4TDA2"/>
<accession>A0AAD4TDA2</accession>
<evidence type="ECO:0000313" key="3">
    <source>
        <dbReference type="EMBL" id="KAI3955014.1"/>
    </source>
</evidence>
<protein>
    <submittedName>
        <fullName evidence="3">Uncharacterized protein</fullName>
    </submittedName>
</protein>
<reference evidence="3" key="1">
    <citation type="submission" date="2022-04" db="EMBL/GenBank/DDBJ databases">
        <title>A functionally conserved STORR gene fusion in Papaver species that diverged 16.8 million years ago.</title>
        <authorList>
            <person name="Catania T."/>
        </authorList>
    </citation>
    <scope>NUCLEOTIDE SEQUENCE</scope>
    <source>
        <strain evidence="3">S-188037</strain>
    </source>
</reference>
<sequence length="189" mass="19802">MIYRRWSLLTGPPAIIGGVVSAVVVASFVLPNPFVKEQKKQNSSSSSNFAKSAAVMNISGSFPQTSSSVSLCKVSRVGFASNFNVRKIAAKEMKCRAEPSAAGSAADKIDEGIAKATELSDDAKAKATRDFDEASAKKNELEADAKAEAEKVKSGIVDAGEKAKENVDGAFEAAKDKAEAIKDAVLGKE</sequence>
<comment type="caution">
    <text evidence="3">The sequence shown here is derived from an EMBL/GenBank/DDBJ whole genome shotgun (WGS) entry which is preliminary data.</text>
</comment>
<feature type="region of interest" description="Disordered" evidence="1">
    <location>
        <begin position="124"/>
        <end position="147"/>
    </location>
</feature>
<gene>
    <name evidence="3" type="ORF">MKW98_005017</name>
</gene>
<feature type="transmembrane region" description="Helical" evidence="2">
    <location>
        <begin position="6"/>
        <end position="30"/>
    </location>
</feature>
<proteinExistence type="predicted"/>
<keyword evidence="2" id="KW-1133">Transmembrane helix</keyword>